<dbReference type="Proteomes" id="UP000054279">
    <property type="component" value="Unassembled WGS sequence"/>
</dbReference>
<proteinExistence type="predicted"/>
<name>A0A0C9VEI2_SPHS4</name>
<organism evidence="1 2">
    <name type="scientific">Sphaerobolus stellatus (strain SS14)</name>
    <dbReference type="NCBI Taxonomy" id="990650"/>
    <lineage>
        <taxon>Eukaryota</taxon>
        <taxon>Fungi</taxon>
        <taxon>Dikarya</taxon>
        <taxon>Basidiomycota</taxon>
        <taxon>Agaricomycotina</taxon>
        <taxon>Agaricomycetes</taxon>
        <taxon>Phallomycetidae</taxon>
        <taxon>Geastrales</taxon>
        <taxon>Sphaerobolaceae</taxon>
        <taxon>Sphaerobolus</taxon>
    </lineage>
</organism>
<evidence type="ECO:0000313" key="1">
    <source>
        <dbReference type="EMBL" id="KIJ36000.1"/>
    </source>
</evidence>
<evidence type="ECO:0000313" key="2">
    <source>
        <dbReference type="Proteomes" id="UP000054279"/>
    </source>
</evidence>
<accession>A0A0C9VEI2</accession>
<gene>
    <name evidence="1" type="ORF">M422DRAFT_261765</name>
</gene>
<dbReference type="OrthoDB" id="2749329at2759"/>
<protein>
    <submittedName>
        <fullName evidence="1">Uncharacterized protein</fullName>
    </submittedName>
</protein>
<sequence>MLEWLYADQAPADHFNQAATVARNTHNSQSPLARTLGLMKDGRIPESSEGSVPFQHLDNRDILDMANNESDNALIRMVKYMLDQNINMIMEKSPLGKIRVKVTPPDKYSREQSFEALKTFVKGLLQWLDMHSMLGLDAHKYQVSFLGIRLEGKALKWFDKTVEPRKYQGTPMDLEQVVTSLYGQYIPSLARCKGSNKLI</sequence>
<dbReference type="EMBL" id="KN837183">
    <property type="protein sequence ID" value="KIJ36000.1"/>
    <property type="molecule type" value="Genomic_DNA"/>
</dbReference>
<keyword evidence="2" id="KW-1185">Reference proteome</keyword>
<dbReference type="AlphaFoldDB" id="A0A0C9VEI2"/>
<reference evidence="1 2" key="1">
    <citation type="submission" date="2014-06" db="EMBL/GenBank/DDBJ databases">
        <title>Evolutionary Origins and Diversification of the Mycorrhizal Mutualists.</title>
        <authorList>
            <consortium name="DOE Joint Genome Institute"/>
            <consortium name="Mycorrhizal Genomics Consortium"/>
            <person name="Kohler A."/>
            <person name="Kuo A."/>
            <person name="Nagy L.G."/>
            <person name="Floudas D."/>
            <person name="Copeland A."/>
            <person name="Barry K.W."/>
            <person name="Cichocki N."/>
            <person name="Veneault-Fourrey C."/>
            <person name="LaButti K."/>
            <person name="Lindquist E.A."/>
            <person name="Lipzen A."/>
            <person name="Lundell T."/>
            <person name="Morin E."/>
            <person name="Murat C."/>
            <person name="Riley R."/>
            <person name="Ohm R."/>
            <person name="Sun H."/>
            <person name="Tunlid A."/>
            <person name="Henrissat B."/>
            <person name="Grigoriev I.V."/>
            <person name="Hibbett D.S."/>
            <person name="Martin F."/>
        </authorList>
    </citation>
    <scope>NUCLEOTIDE SEQUENCE [LARGE SCALE GENOMIC DNA]</scope>
    <source>
        <strain evidence="1 2">SS14</strain>
    </source>
</reference>
<dbReference type="HOGENOM" id="CLU_1372969_0_0_1"/>